<comment type="caution">
    <text evidence="3">The sequence shown here is derived from an EMBL/GenBank/DDBJ whole genome shotgun (WGS) entry which is preliminary data.</text>
</comment>
<feature type="domain" description="DUF4378" evidence="2">
    <location>
        <begin position="836"/>
        <end position="964"/>
    </location>
</feature>
<accession>A0AAE1SF99</accession>
<evidence type="ECO:0000256" key="1">
    <source>
        <dbReference type="SAM" id="MobiDB-lite"/>
    </source>
</evidence>
<evidence type="ECO:0000313" key="4">
    <source>
        <dbReference type="Proteomes" id="UP001291623"/>
    </source>
</evidence>
<feature type="compositionally biased region" description="Basic and acidic residues" evidence="1">
    <location>
        <begin position="445"/>
        <end position="463"/>
    </location>
</feature>
<feature type="region of interest" description="Disordered" evidence="1">
    <location>
        <begin position="440"/>
        <end position="463"/>
    </location>
</feature>
<dbReference type="PANTHER" id="PTHR34282:SF6">
    <property type="entry name" value="DUF3741 DOMAIN-CONTAINING PROTEIN"/>
    <property type="match status" value="1"/>
</dbReference>
<name>A0AAE1SF99_9SOLA</name>
<proteinExistence type="predicted"/>
<gene>
    <name evidence="3" type="ORF">RND71_012194</name>
</gene>
<reference evidence="3" key="1">
    <citation type="submission" date="2023-12" db="EMBL/GenBank/DDBJ databases">
        <title>Genome assembly of Anisodus tanguticus.</title>
        <authorList>
            <person name="Wang Y.-J."/>
        </authorList>
    </citation>
    <scope>NUCLEOTIDE SEQUENCE</scope>
    <source>
        <strain evidence="3">KB-2021</strain>
        <tissue evidence="3">Leaf</tissue>
    </source>
</reference>
<feature type="compositionally biased region" description="Basic and acidic residues" evidence="1">
    <location>
        <begin position="489"/>
        <end position="509"/>
    </location>
</feature>
<feature type="compositionally biased region" description="Low complexity" evidence="1">
    <location>
        <begin position="522"/>
        <end position="533"/>
    </location>
</feature>
<feature type="compositionally biased region" description="Basic and acidic residues" evidence="1">
    <location>
        <begin position="612"/>
        <end position="624"/>
    </location>
</feature>
<dbReference type="InterPro" id="IPR025486">
    <property type="entry name" value="DUF4378"/>
</dbReference>
<feature type="region of interest" description="Disordered" evidence="1">
    <location>
        <begin position="572"/>
        <end position="702"/>
    </location>
</feature>
<protein>
    <recommendedName>
        <fullName evidence="2">DUF4378 domain-containing protein</fullName>
    </recommendedName>
</protein>
<dbReference type="Proteomes" id="UP001291623">
    <property type="component" value="Unassembled WGS sequence"/>
</dbReference>
<keyword evidence="4" id="KW-1185">Reference proteome</keyword>
<dbReference type="AlphaFoldDB" id="A0AAE1SF99"/>
<dbReference type="EMBL" id="JAVYJV010000006">
    <property type="protein sequence ID" value="KAK4368402.1"/>
    <property type="molecule type" value="Genomic_DNA"/>
</dbReference>
<feature type="compositionally biased region" description="Polar residues" evidence="1">
    <location>
        <begin position="671"/>
        <end position="688"/>
    </location>
</feature>
<feature type="compositionally biased region" description="Polar residues" evidence="1">
    <location>
        <begin position="595"/>
        <end position="604"/>
    </location>
</feature>
<organism evidence="3 4">
    <name type="scientific">Anisodus tanguticus</name>
    <dbReference type="NCBI Taxonomy" id="243964"/>
    <lineage>
        <taxon>Eukaryota</taxon>
        <taxon>Viridiplantae</taxon>
        <taxon>Streptophyta</taxon>
        <taxon>Embryophyta</taxon>
        <taxon>Tracheophyta</taxon>
        <taxon>Spermatophyta</taxon>
        <taxon>Magnoliopsida</taxon>
        <taxon>eudicotyledons</taxon>
        <taxon>Gunneridae</taxon>
        <taxon>Pentapetalae</taxon>
        <taxon>asterids</taxon>
        <taxon>lamiids</taxon>
        <taxon>Solanales</taxon>
        <taxon>Solanaceae</taxon>
        <taxon>Solanoideae</taxon>
        <taxon>Hyoscyameae</taxon>
        <taxon>Anisodus</taxon>
    </lineage>
</organism>
<dbReference type="PANTHER" id="PTHR34282">
    <property type="entry name" value="OS01G0228800 PROTEIN-RELATED"/>
    <property type="match status" value="1"/>
</dbReference>
<sequence length="972" mass="108891">MPPDSLRSAVYRSFVTCDDPKGVVECKTIRKSKIDHPKMEKKVVKERRCNHLNVSCSSEGRERGTADEELYSSTSFQLLEVSREAQKLNQVIDSWSKGMTFERHIAKDLLKGALDLQESLAMLGKLQEASQHMAKLKKKQKDKLVNDEIAIERTKSERISDQRFNRLEFQKPRFSVDGASRDCFDELREVIRDSFSRQNLLPPSCASDFDTRKVELSPDLPSTSFTSSSDSPFEKACVSRRKMIVSSDVPSTSSSKSSIVQSQKVTSFDYSPPQEKDGPNLIARLMGLEEIPRMPQHQTTQKHFEVVKQSRHIFEIDLPKAKKATFISQKVDPKRKTLDEIIETMHFKGLLRSKSNHGTHESSFSGLLKKFVDDSPPIVIMKPLYAPDSQGEWFPPCNHEENPSGTRNTIGKWDVKKESSPENSDDHKGALNFTVYRKLQTGKDQNNRFSKEKGPNDHGEAPAKSKTLGVMIQGKQPSTKIIASSPGKYRGEAPPKSKSFDVLSQEKHPNTKFRTFSPGKCSNEAPANSNNAEVLIQEKQPNTKIRASSPGKDCGEAPANSKTLEVLLQEKHPNTKSRASSPANSKTVEVLIQEKQPNTRTRASSPGKPRQPKKEATEKREDGTQRVAPATRNCKEMKSTKINDSAKYQDKSKISAMKVKKPERKPLVAQEKSTISDPNRITTTASHNSSKRNKNVKADKSVKSTPIATVDNMEHKDENVETVQAVEKDTNTAITKVTSSEELQLEKVADISENLVTDNTANGESFPPESSVPSIHCVSDVKLQEHTNCNLNLDFIENENFNSGASTRYLLLSSESFLRQSEELFETDVWEPTIRQTTSVDHEISNSTLLLDCANELLEIKRSQCALAVDPLSLKAIKMRKISISFDKLLNEICDGIEVLRSYNKVAGKNLSADALYVLLERDLWCKGVVGSTWDLGWRTGLTNNEVEQVVTDIEKYLLTGFIDDLLTDLML</sequence>
<evidence type="ECO:0000313" key="3">
    <source>
        <dbReference type="EMBL" id="KAK4368402.1"/>
    </source>
</evidence>
<feature type="region of interest" description="Disordered" evidence="1">
    <location>
        <begin position="481"/>
        <end position="558"/>
    </location>
</feature>
<feature type="compositionally biased region" description="Polar residues" evidence="1">
    <location>
        <begin position="576"/>
        <end position="587"/>
    </location>
</feature>
<evidence type="ECO:0000259" key="2">
    <source>
        <dbReference type="Pfam" id="PF14309"/>
    </source>
</evidence>
<dbReference type="Pfam" id="PF14309">
    <property type="entry name" value="DUF4378"/>
    <property type="match status" value="1"/>
</dbReference>